<gene>
    <name evidence="4" type="ORF">BDA99DRAFT_435146</name>
</gene>
<dbReference type="SMART" id="SM00326">
    <property type="entry name" value="SH3"/>
    <property type="match status" value="1"/>
</dbReference>
<name>A0AAD5PG04_9FUNG</name>
<dbReference type="AlphaFoldDB" id="A0AAD5PG04"/>
<reference evidence="4" key="2">
    <citation type="submission" date="2023-02" db="EMBL/GenBank/DDBJ databases">
        <authorList>
            <consortium name="DOE Joint Genome Institute"/>
            <person name="Mondo S.J."/>
            <person name="Chang Y."/>
            <person name="Wang Y."/>
            <person name="Ahrendt S."/>
            <person name="Andreopoulos W."/>
            <person name="Barry K."/>
            <person name="Beard J."/>
            <person name="Benny G.L."/>
            <person name="Blankenship S."/>
            <person name="Bonito G."/>
            <person name="Cuomo C."/>
            <person name="Desiro A."/>
            <person name="Gervers K.A."/>
            <person name="Hundley H."/>
            <person name="Kuo A."/>
            <person name="LaButti K."/>
            <person name="Lang B.F."/>
            <person name="Lipzen A."/>
            <person name="O'Donnell K."/>
            <person name="Pangilinan J."/>
            <person name="Reynolds N."/>
            <person name="Sandor L."/>
            <person name="Smith M.W."/>
            <person name="Tsang A."/>
            <person name="Grigoriev I.V."/>
            <person name="Stajich J.E."/>
            <person name="Spatafora J.W."/>
        </authorList>
    </citation>
    <scope>NUCLEOTIDE SEQUENCE</scope>
    <source>
        <strain evidence="4">RSA 2281</strain>
    </source>
</reference>
<evidence type="ECO:0000259" key="3">
    <source>
        <dbReference type="PROSITE" id="PS50002"/>
    </source>
</evidence>
<feature type="non-terminal residue" evidence="4">
    <location>
        <position position="1"/>
    </location>
</feature>
<dbReference type="InterPro" id="IPR036028">
    <property type="entry name" value="SH3-like_dom_sf"/>
</dbReference>
<dbReference type="PROSITE" id="PS50002">
    <property type="entry name" value="SH3"/>
    <property type="match status" value="1"/>
</dbReference>
<accession>A0AAD5PG04</accession>
<evidence type="ECO:0000313" key="4">
    <source>
        <dbReference type="EMBL" id="KAI9269165.1"/>
    </source>
</evidence>
<dbReference type="EMBL" id="JAIXMP010000008">
    <property type="protein sequence ID" value="KAI9269165.1"/>
    <property type="molecule type" value="Genomic_DNA"/>
</dbReference>
<protein>
    <submittedName>
        <fullName evidence="4">SH3 domain-containing protein</fullName>
    </submittedName>
</protein>
<dbReference type="Proteomes" id="UP001209540">
    <property type="component" value="Unassembled WGS sequence"/>
</dbReference>
<evidence type="ECO:0000256" key="2">
    <source>
        <dbReference type="PROSITE-ProRule" id="PRU00192"/>
    </source>
</evidence>
<organism evidence="4 5">
    <name type="scientific">Phascolomyces articulosus</name>
    <dbReference type="NCBI Taxonomy" id="60185"/>
    <lineage>
        <taxon>Eukaryota</taxon>
        <taxon>Fungi</taxon>
        <taxon>Fungi incertae sedis</taxon>
        <taxon>Mucoromycota</taxon>
        <taxon>Mucoromycotina</taxon>
        <taxon>Mucoromycetes</taxon>
        <taxon>Mucorales</taxon>
        <taxon>Lichtheimiaceae</taxon>
        <taxon>Phascolomyces</taxon>
    </lineage>
</organism>
<keyword evidence="1 2" id="KW-0728">SH3 domain</keyword>
<proteinExistence type="predicted"/>
<comment type="caution">
    <text evidence="4">The sequence shown here is derived from an EMBL/GenBank/DDBJ whole genome shotgun (WGS) entry which is preliminary data.</text>
</comment>
<sequence length="65" mass="7343">ISLSSSEFTGCQARALYDFTPETEYEIGMKAGDVVWVQYRQCPGWLIADVMDETGLVPESYVEFI</sequence>
<evidence type="ECO:0000313" key="5">
    <source>
        <dbReference type="Proteomes" id="UP001209540"/>
    </source>
</evidence>
<dbReference type="Pfam" id="PF00018">
    <property type="entry name" value="SH3_1"/>
    <property type="match status" value="1"/>
</dbReference>
<dbReference type="InterPro" id="IPR001452">
    <property type="entry name" value="SH3_domain"/>
</dbReference>
<dbReference type="Gene3D" id="2.30.30.40">
    <property type="entry name" value="SH3 Domains"/>
    <property type="match status" value="1"/>
</dbReference>
<keyword evidence="5" id="KW-1185">Reference proteome</keyword>
<reference evidence="4" key="1">
    <citation type="journal article" date="2022" name="IScience">
        <title>Evolution of zygomycete secretomes and the origins of terrestrial fungal ecologies.</title>
        <authorList>
            <person name="Chang Y."/>
            <person name="Wang Y."/>
            <person name="Mondo S."/>
            <person name="Ahrendt S."/>
            <person name="Andreopoulos W."/>
            <person name="Barry K."/>
            <person name="Beard J."/>
            <person name="Benny G.L."/>
            <person name="Blankenship S."/>
            <person name="Bonito G."/>
            <person name="Cuomo C."/>
            <person name="Desiro A."/>
            <person name="Gervers K.A."/>
            <person name="Hundley H."/>
            <person name="Kuo A."/>
            <person name="LaButti K."/>
            <person name="Lang B.F."/>
            <person name="Lipzen A."/>
            <person name="O'Donnell K."/>
            <person name="Pangilinan J."/>
            <person name="Reynolds N."/>
            <person name="Sandor L."/>
            <person name="Smith M.E."/>
            <person name="Tsang A."/>
            <person name="Grigoriev I.V."/>
            <person name="Stajich J.E."/>
            <person name="Spatafora J.W."/>
        </authorList>
    </citation>
    <scope>NUCLEOTIDE SEQUENCE</scope>
    <source>
        <strain evidence="4">RSA 2281</strain>
    </source>
</reference>
<feature type="domain" description="SH3" evidence="3">
    <location>
        <begin position="8"/>
        <end position="65"/>
    </location>
</feature>
<dbReference type="SUPFAM" id="SSF50044">
    <property type="entry name" value="SH3-domain"/>
    <property type="match status" value="1"/>
</dbReference>
<evidence type="ECO:0000256" key="1">
    <source>
        <dbReference type="ARBA" id="ARBA00022443"/>
    </source>
</evidence>